<accession>A0ABU6IWI2</accession>
<dbReference type="InterPro" id="IPR036411">
    <property type="entry name" value="TorD-like_sf"/>
</dbReference>
<keyword evidence="1" id="KW-0143">Chaperone</keyword>
<comment type="caution">
    <text evidence="2">The sequence shown here is derived from an EMBL/GenBank/DDBJ whole genome shotgun (WGS) entry which is preliminary data.</text>
</comment>
<reference evidence="2 3" key="1">
    <citation type="submission" date="2024-01" db="EMBL/GenBank/DDBJ databases">
        <title>novel species in genus Adlercreutzia.</title>
        <authorList>
            <person name="Liu X."/>
        </authorList>
    </citation>
    <scope>NUCLEOTIDE SEQUENCE [LARGE SCALE GENOMIC DNA]</scope>
    <source>
        <strain evidence="2 3">R22</strain>
    </source>
</reference>
<gene>
    <name evidence="2" type="ORF">VJ920_02545</name>
</gene>
<dbReference type="SUPFAM" id="SSF89155">
    <property type="entry name" value="TorD-like"/>
    <property type="match status" value="1"/>
</dbReference>
<evidence type="ECO:0000313" key="3">
    <source>
        <dbReference type="Proteomes" id="UP001343724"/>
    </source>
</evidence>
<name>A0ABU6IWI2_9ACTN</name>
<dbReference type="PANTHER" id="PTHR34227">
    <property type="entry name" value="CHAPERONE PROTEIN YCDY"/>
    <property type="match status" value="1"/>
</dbReference>
<dbReference type="Gene3D" id="1.10.3480.10">
    <property type="entry name" value="TorD-like"/>
    <property type="match status" value="1"/>
</dbReference>
<organism evidence="2 3">
    <name type="scientific">Adlercreutzia shanghongiae</name>
    <dbReference type="NCBI Taxonomy" id="3111773"/>
    <lineage>
        <taxon>Bacteria</taxon>
        <taxon>Bacillati</taxon>
        <taxon>Actinomycetota</taxon>
        <taxon>Coriobacteriia</taxon>
        <taxon>Eggerthellales</taxon>
        <taxon>Eggerthellaceae</taxon>
        <taxon>Adlercreutzia</taxon>
    </lineage>
</organism>
<dbReference type="InterPro" id="IPR020945">
    <property type="entry name" value="DMSO/NO3_reduct_chaperone"/>
</dbReference>
<evidence type="ECO:0000256" key="1">
    <source>
        <dbReference type="ARBA" id="ARBA00023186"/>
    </source>
</evidence>
<protein>
    <submittedName>
        <fullName evidence="2">Molecular chaperone TorD family protein</fullName>
    </submittedName>
</protein>
<dbReference type="PANTHER" id="PTHR34227:SF13">
    <property type="entry name" value="TAT PROOFREADING CHAPERONE DMSD-RELATED"/>
    <property type="match status" value="1"/>
</dbReference>
<keyword evidence="3" id="KW-1185">Reference proteome</keyword>
<dbReference type="RefSeq" id="WP_326454345.1">
    <property type="nucleotide sequence ID" value="NZ_JAYMFH010000003.1"/>
</dbReference>
<dbReference type="InterPro" id="IPR050289">
    <property type="entry name" value="TorD/DmsD_chaperones"/>
</dbReference>
<sequence length="222" mass="24388">MQSTMTSEEAQAWEALLNWCGWALYHTPSADDVANLVAERAVFAEPPFTEIAPAGSRELEQVLARAGEAEDGAADLARAIHLDHTYLFRMTGQSKTSPYESVYRTDEAIMFGDTLFDVRTRLADAGLRVDSDLNEPEDHAGLEFMLAGTLMGRGAVDEARAFASEHLLVFAPVYLENLRRRAQTDYYRAVAAICADALARVADALGAQAVEQIDVARYAVER</sequence>
<evidence type="ECO:0000313" key="2">
    <source>
        <dbReference type="EMBL" id="MEC4294186.1"/>
    </source>
</evidence>
<dbReference type="Proteomes" id="UP001343724">
    <property type="component" value="Unassembled WGS sequence"/>
</dbReference>
<dbReference type="EMBL" id="JAYMFH010000003">
    <property type="protein sequence ID" value="MEC4294186.1"/>
    <property type="molecule type" value="Genomic_DNA"/>
</dbReference>
<proteinExistence type="predicted"/>
<dbReference type="Pfam" id="PF02613">
    <property type="entry name" value="Nitrate_red_del"/>
    <property type="match status" value="1"/>
</dbReference>